<organism evidence="2 3">
    <name type="scientific">Tilletia horrida</name>
    <dbReference type="NCBI Taxonomy" id="155126"/>
    <lineage>
        <taxon>Eukaryota</taxon>
        <taxon>Fungi</taxon>
        <taxon>Dikarya</taxon>
        <taxon>Basidiomycota</taxon>
        <taxon>Ustilaginomycotina</taxon>
        <taxon>Exobasidiomycetes</taxon>
        <taxon>Tilletiales</taxon>
        <taxon>Tilletiaceae</taxon>
        <taxon>Tilletia</taxon>
    </lineage>
</organism>
<feature type="region of interest" description="Disordered" evidence="1">
    <location>
        <begin position="1"/>
        <end position="35"/>
    </location>
</feature>
<feature type="region of interest" description="Disordered" evidence="1">
    <location>
        <begin position="995"/>
        <end position="1030"/>
    </location>
</feature>
<feature type="region of interest" description="Disordered" evidence="1">
    <location>
        <begin position="298"/>
        <end position="425"/>
    </location>
</feature>
<gene>
    <name evidence="2" type="ORF">OC846_000097</name>
</gene>
<reference evidence="2" key="1">
    <citation type="journal article" date="2023" name="PhytoFront">
        <title>Draft Genome Resources of Seven Strains of Tilletia horrida, Causal Agent of Kernel Smut of Rice.</title>
        <authorList>
            <person name="Khanal S."/>
            <person name="Antony Babu S."/>
            <person name="Zhou X.G."/>
        </authorList>
    </citation>
    <scope>NUCLEOTIDE SEQUENCE</scope>
    <source>
        <strain evidence="2">TX6</strain>
    </source>
</reference>
<dbReference type="EMBL" id="JAPDMZ010000001">
    <property type="protein sequence ID" value="KAK0558104.1"/>
    <property type="molecule type" value="Genomic_DNA"/>
</dbReference>
<comment type="caution">
    <text evidence="2">The sequence shown here is derived from an EMBL/GenBank/DDBJ whole genome shotgun (WGS) entry which is preliminary data.</text>
</comment>
<feature type="region of interest" description="Disordered" evidence="1">
    <location>
        <begin position="583"/>
        <end position="613"/>
    </location>
</feature>
<feature type="region of interest" description="Disordered" evidence="1">
    <location>
        <begin position="460"/>
        <end position="492"/>
    </location>
</feature>
<sequence length="1030" mass="110833">MLATVMRKEKVASPRRADPPPKSTRAPARKQSFSVLSRKEKVNVVSKASLAMLNPRLAMGMESSEVFDSPDTRGSREWSAALKNSSKPLWNDGDSRSSGSKWAASPTPELEAFTMDDIVLASVASHTEIAQTQGPWVSEQFTDEPRNMVSDDAISVKSRERKLSLKTSNGTLSRLFSWKKSGRSTKSIWNELEPVPAIPASYSASELAMPHSAPPTVTTFDLSGGPLQASKSELWTQNGAYLNESTSVPTSPVRDVPAISDLVRSSHDSPRQVVNTQRKAQAVSQYRLSRMQSLPSIRIPGITLSESDDTPAVPSLDPSKIKPSSSSPRLSSSPGWESTFGKSSEDCSTPVIRPASRYLSSTGRGVPSFSPNKFKDVFSPQLRGSVFETSPRSYASRRRSRSLGAANAPPRLSRFGSPPTVFSPASPNLGVFLPDADGASPEMDELTKFAAEHSFGALQLNSQPEKPLAAEGRPQLVRANSTDTSDSLSRSSLEDADAAIMVAECQVRREDLTQRARAVPISSPSLSSAIRSPFQAAQSTFVVTVMPPTPDLTAEATPRMADGNNSASFDVNPAWVEDHEILVDNYSPPRRRSPRSPSDGSPSSRIKARRDTVVMNNTYAMPQYTDIEGLCNQVTPTMSYDYFDASVLQMDDEAGKHDSGGYSRGQRSRRNSDLSDVTEHSEMSSSSSAGGPFAFAHSLSQSTLAHSPSCSTLGSDSPRASDAYKIELLSPTDQQSVNRYKFASRGPQDYRASGIAALADSDSDEEDSELSYMSAPASGGAGLENDEDFKADATFAGMYLNANRLSVLSTTADTSSPLLDLAGGASDFGFELPPKNPPPPTRIPRSPNRPRRQLEAGRELRSSPTRQPGSDVTMPLFQTGRRPTLAHLQRQQSSPNGAAPPSPTRGYMANQLPEHIHALNNGHGFGINEPLLQGRSSREGGQSPVIVVPGGLNRVKSSKAQPEQYGSTAVAGERYEAGPAPAFSAFDLGLGLVRSESHQQGLSSSSSASPQWRPSSQESYESERGYIMAM</sequence>
<feature type="compositionally biased region" description="Low complexity" evidence="1">
    <location>
        <begin position="481"/>
        <end position="491"/>
    </location>
</feature>
<feature type="region of interest" description="Disordered" evidence="1">
    <location>
        <begin position="654"/>
        <end position="690"/>
    </location>
</feature>
<feature type="compositionally biased region" description="Basic and acidic residues" evidence="1">
    <location>
        <begin position="670"/>
        <end position="682"/>
    </location>
</feature>
<dbReference type="Proteomes" id="UP001176517">
    <property type="component" value="Unassembled WGS sequence"/>
</dbReference>
<evidence type="ECO:0000313" key="2">
    <source>
        <dbReference type="EMBL" id="KAK0558104.1"/>
    </source>
</evidence>
<keyword evidence="3" id="KW-1185">Reference proteome</keyword>
<protein>
    <submittedName>
        <fullName evidence="2">Uncharacterized protein</fullName>
    </submittedName>
</protein>
<feature type="region of interest" description="Disordered" evidence="1">
    <location>
        <begin position="829"/>
        <end position="908"/>
    </location>
</feature>
<evidence type="ECO:0000256" key="1">
    <source>
        <dbReference type="SAM" id="MobiDB-lite"/>
    </source>
</evidence>
<feature type="compositionally biased region" description="Low complexity" evidence="1">
    <location>
        <begin position="998"/>
        <end position="1017"/>
    </location>
</feature>
<evidence type="ECO:0000313" key="3">
    <source>
        <dbReference type="Proteomes" id="UP001176517"/>
    </source>
</evidence>
<feature type="compositionally biased region" description="Basic and acidic residues" evidence="1">
    <location>
        <begin position="852"/>
        <end position="861"/>
    </location>
</feature>
<dbReference type="AlphaFoldDB" id="A0AAN6JV26"/>
<feature type="compositionally biased region" description="Low complexity" evidence="1">
    <location>
        <begin position="314"/>
        <end position="334"/>
    </location>
</feature>
<proteinExistence type="predicted"/>
<feature type="region of interest" description="Disordered" evidence="1">
    <location>
        <begin position="60"/>
        <end position="104"/>
    </location>
</feature>
<feature type="compositionally biased region" description="Low complexity" evidence="1">
    <location>
        <begin position="595"/>
        <end position="605"/>
    </location>
</feature>
<feature type="region of interest" description="Disordered" evidence="1">
    <location>
        <begin position="760"/>
        <end position="784"/>
    </location>
</feature>
<name>A0AAN6JV26_9BASI</name>
<accession>A0AAN6JV26</accession>
<feature type="compositionally biased region" description="Basic and acidic residues" evidence="1">
    <location>
        <begin position="1"/>
        <end position="19"/>
    </location>
</feature>